<gene>
    <name evidence="2" type="ORF">PRIO_2412</name>
</gene>
<dbReference type="SUPFAM" id="SSF75304">
    <property type="entry name" value="Amidase signature (AS) enzymes"/>
    <property type="match status" value="1"/>
</dbReference>
<dbReference type="Pfam" id="PF01425">
    <property type="entry name" value="Amidase"/>
    <property type="match status" value="1"/>
</dbReference>
<dbReference type="Gene3D" id="3.90.1300.10">
    <property type="entry name" value="Amidase signature (AS) domain"/>
    <property type="match status" value="1"/>
</dbReference>
<dbReference type="InterPro" id="IPR036928">
    <property type="entry name" value="AS_sf"/>
</dbReference>
<dbReference type="AlphaFoldDB" id="A0A0E3WH79"/>
<dbReference type="Proteomes" id="UP000033163">
    <property type="component" value="Chromosome I"/>
</dbReference>
<dbReference type="InterPro" id="IPR000120">
    <property type="entry name" value="Amidase"/>
</dbReference>
<dbReference type="GO" id="GO:0003824">
    <property type="term" value="F:catalytic activity"/>
    <property type="evidence" value="ECO:0007669"/>
    <property type="project" value="InterPro"/>
</dbReference>
<dbReference type="PANTHER" id="PTHR11895:SF67">
    <property type="entry name" value="AMIDASE DOMAIN-CONTAINING PROTEIN"/>
    <property type="match status" value="1"/>
</dbReference>
<dbReference type="RefSeq" id="WP_020427162.1">
    <property type="nucleotide sequence ID" value="NZ_AGBD01000297.1"/>
</dbReference>
<evidence type="ECO:0000259" key="1">
    <source>
        <dbReference type="Pfam" id="PF01425"/>
    </source>
</evidence>
<dbReference type="HOGENOM" id="CLU_009600_0_0_9"/>
<evidence type="ECO:0000313" key="3">
    <source>
        <dbReference type="Proteomes" id="UP000033163"/>
    </source>
</evidence>
<dbReference type="KEGG" id="pri:PRIO_2412"/>
<name>A0A0E3WH79_9BACL</name>
<evidence type="ECO:0000313" key="2">
    <source>
        <dbReference type="EMBL" id="CQR54818.1"/>
    </source>
</evidence>
<dbReference type="PANTHER" id="PTHR11895">
    <property type="entry name" value="TRANSAMIDASE"/>
    <property type="match status" value="1"/>
</dbReference>
<feature type="domain" description="Amidase" evidence="1">
    <location>
        <begin position="28"/>
        <end position="419"/>
    </location>
</feature>
<dbReference type="InterPro" id="IPR023631">
    <property type="entry name" value="Amidase_dom"/>
</dbReference>
<organism evidence="2 3">
    <name type="scientific">Paenibacillus riograndensis SBR5</name>
    <dbReference type="NCBI Taxonomy" id="1073571"/>
    <lineage>
        <taxon>Bacteria</taxon>
        <taxon>Bacillati</taxon>
        <taxon>Bacillota</taxon>
        <taxon>Bacilli</taxon>
        <taxon>Bacillales</taxon>
        <taxon>Paenibacillaceae</taxon>
        <taxon>Paenibacillus</taxon>
        <taxon>Paenibacillus sonchi group</taxon>
    </lineage>
</organism>
<protein>
    <submittedName>
        <fullName evidence="2">Amidase</fullName>
    </submittedName>
</protein>
<reference evidence="3" key="1">
    <citation type="submission" date="2015-03" db="EMBL/GenBank/DDBJ databases">
        <authorList>
            <person name="Wibberg D."/>
        </authorList>
    </citation>
    <scope>NUCLEOTIDE SEQUENCE [LARGE SCALE GENOMIC DNA]</scope>
</reference>
<dbReference type="PATRIC" id="fig|1073571.4.peg.2563"/>
<proteinExistence type="predicted"/>
<sequence>MLLNSTSLIAKDIPDRMQNKLHPSWDLFRERYERLEPHIHAFAVEANAGERLDAAAKHLLDTYRGTEAKPAFYGVPVGIKDLLHVEGLLTRAGSGLPAAVLSGQEGSLIRRLRSLGALIAGKTVTEEFAYNGPIATRNPHDLSHTPGGSSAGSAAAVAAGLCPLALGTQTLRSVIAPASFCGVVGFKPSYGRVPLDGVILLAPSFDTIGFFTQNVSDMQAAAALLIPDWNHGSRQAGRKPVLGIPRGIYMELMSGGVKAAFTAQIEGLQQKGYTVKQVNMPWEDEFIYGDAMLRFLEGEMAREHAAWFERFADIYGAPVREAILRGREITDTELEMYRRRQARLCRELETARAAQGVDLWVSPAQGGTAPKIGEGTGWPGMTAIWTFAGCPAVSLPSASIDNLPLGFQCIGSYGQDEALAAWAQQISEDL</sequence>
<accession>A0A0E3WH79</accession>
<dbReference type="EMBL" id="LN831776">
    <property type="protein sequence ID" value="CQR54818.1"/>
    <property type="molecule type" value="Genomic_DNA"/>
</dbReference>